<reference evidence="6 7" key="1">
    <citation type="submission" date="2023-07" db="EMBL/GenBank/DDBJ databases">
        <title>Sequencing the genomes of 1000 actinobacteria strains.</title>
        <authorList>
            <person name="Klenk H.-P."/>
        </authorList>
    </citation>
    <scope>NUCLEOTIDE SEQUENCE [LARGE SCALE GENOMIC DNA]</scope>
    <source>
        <strain evidence="6 7">DSM 44711</strain>
    </source>
</reference>
<evidence type="ECO:0000256" key="3">
    <source>
        <dbReference type="ARBA" id="ARBA00023125"/>
    </source>
</evidence>
<evidence type="ECO:0000256" key="4">
    <source>
        <dbReference type="ARBA" id="ARBA00023163"/>
    </source>
</evidence>
<accession>A0AAE4CTI2</accession>
<keyword evidence="4" id="KW-0804">Transcription</keyword>
<dbReference type="PROSITE" id="PS50931">
    <property type="entry name" value="HTH_LYSR"/>
    <property type="match status" value="1"/>
</dbReference>
<comment type="caution">
    <text evidence="6">The sequence shown here is derived from an EMBL/GenBank/DDBJ whole genome shotgun (WGS) entry which is preliminary data.</text>
</comment>
<dbReference type="InterPro" id="IPR050389">
    <property type="entry name" value="LysR-type_TF"/>
</dbReference>
<dbReference type="InterPro" id="IPR005119">
    <property type="entry name" value="LysR_subst-bd"/>
</dbReference>
<dbReference type="Gene3D" id="3.40.190.10">
    <property type="entry name" value="Periplasmic binding protein-like II"/>
    <property type="match status" value="2"/>
</dbReference>
<organism evidence="6 7">
    <name type="scientific">Catenuloplanes niger</name>
    <dbReference type="NCBI Taxonomy" id="587534"/>
    <lineage>
        <taxon>Bacteria</taxon>
        <taxon>Bacillati</taxon>
        <taxon>Actinomycetota</taxon>
        <taxon>Actinomycetes</taxon>
        <taxon>Micromonosporales</taxon>
        <taxon>Micromonosporaceae</taxon>
        <taxon>Catenuloplanes</taxon>
    </lineage>
</organism>
<dbReference type="CDD" id="cd08417">
    <property type="entry name" value="PBP2_Nitroaromatics_like"/>
    <property type="match status" value="1"/>
</dbReference>
<dbReference type="SUPFAM" id="SSF53850">
    <property type="entry name" value="Periplasmic binding protein-like II"/>
    <property type="match status" value="1"/>
</dbReference>
<dbReference type="EMBL" id="JAVDYC010000001">
    <property type="protein sequence ID" value="MDR7320744.1"/>
    <property type="molecule type" value="Genomic_DNA"/>
</dbReference>
<sequence>MSAGGGIDGVDLNLLKPLAALLDERSVSRAAIRAHMSQPAMSRTLQRLRKAFKDDLLVRGTGGYELTPAGERIRRQLATLLPDVADMFGRGPFAPAGAAETFRVAGSDYAATVLGDPLFRDVLRQSPRSRLHYRTWHDSVFDELDHGRLDLAFCGVIPSGPLRAERLFDERFVCVLSSDHPLAGRPALDLEEYLGVRHVVVDVSRGEQGVVDADLRRAGRRRSPALTVPYHSAALHVVPGTDFVATMPERLVHPHDGIRVAAVPPQIGVMAYAMVWHPRLDTDPAQHWLRDRARAAAGPLTRHR</sequence>
<dbReference type="Pfam" id="PF00126">
    <property type="entry name" value="HTH_1"/>
    <property type="match status" value="1"/>
</dbReference>
<dbReference type="PANTHER" id="PTHR30118:SF15">
    <property type="entry name" value="TRANSCRIPTIONAL REGULATORY PROTEIN"/>
    <property type="match status" value="1"/>
</dbReference>
<evidence type="ECO:0000256" key="2">
    <source>
        <dbReference type="ARBA" id="ARBA00023015"/>
    </source>
</evidence>
<evidence type="ECO:0000313" key="7">
    <source>
        <dbReference type="Proteomes" id="UP001183629"/>
    </source>
</evidence>
<dbReference type="Pfam" id="PF03466">
    <property type="entry name" value="LysR_substrate"/>
    <property type="match status" value="1"/>
</dbReference>
<keyword evidence="2" id="KW-0805">Transcription regulation</keyword>
<dbReference type="InterPro" id="IPR000847">
    <property type="entry name" value="LysR_HTH_N"/>
</dbReference>
<protein>
    <submittedName>
        <fullName evidence="6">DNA-binding transcriptional LysR family regulator</fullName>
    </submittedName>
</protein>
<dbReference type="PANTHER" id="PTHR30118">
    <property type="entry name" value="HTH-TYPE TRANSCRIPTIONAL REGULATOR LEUO-RELATED"/>
    <property type="match status" value="1"/>
</dbReference>
<proteinExistence type="inferred from homology"/>
<dbReference type="GO" id="GO:0003677">
    <property type="term" value="F:DNA binding"/>
    <property type="evidence" value="ECO:0007669"/>
    <property type="project" value="UniProtKB-KW"/>
</dbReference>
<dbReference type="PRINTS" id="PR00039">
    <property type="entry name" value="HTHLYSR"/>
</dbReference>
<evidence type="ECO:0000313" key="6">
    <source>
        <dbReference type="EMBL" id="MDR7320744.1"/>
    </source>
</evidence>
<dbReference type="SUPFAM" id="SSF46785">
    <property type="entry name" value="Winged helix' DNA-binding domain"/>
    <property type="match status" value="1"/>
</dbReference>
<dbReference type="AlphaFoldDB" id="A0AAE4CTI2"/>
<evidence type="ECO:0000256" key="1">
    <source>
        <dbReference type="ARBA" id="ARBA00009437"/>
    </source>
</evidence>
<dbReference type="InterPro" id="IPR036390">
    <property type="entry name" value="WH_DNA-bd_sf"/>
</dbReference>
<dbReference type="RefSeq" id="WP_310409378.1">
    <property type="nucleotide sequence ID" value="NZ_JAVDYC010000001.1"/>
</dbReference>
<dbReference type="Proteomes" id="UP001183629">
    <property type="component" value="Unassembled WGS sequence"/>
</dbReference>
<dbReference type="InterPro" id="IPR036388">
    <property type="entry name" value="WH-like_DNA-bd_sf"/>
</dbReference>
<dbReference type="InterPro" id="IPR037402">
    <property type="entry name" value="YidZ_PBP2"/>
</dbReference>
<dbReference type="Gene3D" id="1.10.10.10">
    <property type="entry name" value="Winged helix-like DNA-binding domain superfamily/Winged helix DNA-binding domain"/>
    <property type="match status" value="1"/>
</dbReference>
<name>A0AAE4CTI2_9ACTN</name>
<keyword evidence="7" id="KW-1185">Reference proteome</keyword>
<dbReference type="GO" id="GO:0003700">
    <property type="term" value="F:DNA-binding transcription factor activity"/>
    <property type="evidence" value="ECO:0007669"/>
    <property type="project" value="InterPro"/>
</dbReference>
<gene>
    <name evidence="6" type="ORF">J2S44_000994</name>
</gene>
<keyword evidence="3 6" id="KW-0238">DNA-binding</keyword>
<evidence type="ECO:0000259" key="5">
    <source>
        <dbReference type="PROSITE" id="PS50931"/>
    </source>
</evidence>
<feature type="domain" description="HTH lysR-type" evidence="5">
    <location>
        <begin position="10"/>
        <end position="67"/>
    </location>
</feature>
<comment type="similarity">
    <text evidence="1">Belongs to the LysR transcriptional regulatory family.</text>
</comment>